<sequence>MRSGRRLQRPLGERRYKKLFVIAVEGEKTEPLYFSIFNDDSRVVHVRCLEGKTESAPPHVLRRMVRYLADEEADLKKTDEAWLVVDKDQWSEQQLLPLHQWVSKRKRNGPERGFAVSNPSFEYWLLLHFEDGNDIADLHQCIHRLRHHLPESGKSIDPQGFSEEMILKAVERARKRNNPPCTDWPRNPGCTTVYLLVEKILEAGKKNGGRE</sequence>
<evidence type="ECO:0000313" key="1">
    <source>
        <dbReference type="EMBL" id="MPM44745.1"/>
    </source>
</evidence>
<gene>
    <name evidence="1" type="ORF">SDC9_91426</name>
</gene>
<proteinExistence type="predicted"/>
<evidence type="ECO:0008006" key="2">
    <source>
        <dbReference type="Google" id="ProtNLM"/>
    </source>
</evidence>
<accession>A0A644ZV06</accession>
<name>A0A644ZV06_9ZZZZ</name>
<comment type="caution">
    <text evidence="1">The sequence shown here is derived from an EMBL/GenBank/DDBJ whole genome shotgun (WGS) entry which is preliminary data.</text>
</comment>
<dbReference type="AlphaFoldDB" id="A0A644ZV06"/>
<protein>
    <recommendedName>
        <fullName evidence="2">RloB domain-containing protein</fullName>
    </recommendedName>
</protein>
<organism evidence="1">
    <name type="scientific">bioreactor metagenome</name>
    <dbReference type="NCBI Taxonomy" id="1076179"/>
    <lineage>
        <taxon>unclassified sequences</taxon>
        <taxon>metagenomes</taxon>
        <taxon>ecological metagenomes</taxon>
    </lineage>
</organism>
<dbReference type="EMBL" id="VSSQ01010598">
    <property type="protein sequence ID" value="MPM44745.1"/>
    <property type="molecule type" value="Genomic_DNA"/>
</dbReference>
<dbReference type="InterPro" id="IPR025591">
    <property type="entry name" value="RloB"/>
</dbReference>
<dbReference type="Pfam" id="PF13707">
    <property type="entry name" value="RloB"/>
    <property type="match status" value="1"/>
</dbReference>
<reference evidence="1" key="1">
    <citation type="submission" date="2019-08" db="EMBL/GenBank/DDBJ databases">
        <authorList>
            <person name="Kucharzyk K."/>
            <person name="Murdoch R.W."/>
            <person name="Higgins S."/>
            <person name="Loffler F."/>
        </authorList>
    </citation>
    <scope>NUCLEOTIDE SEQUENCE</scope>
</reference>